<proteinExistence type="predicted"/>
<evidence type="ECO:0000313" key="6">
    <source>
        <dbReference type="Proteomes" id="UP001648503"/>
    </source>
</evidence>
<dbReference type="EMBL" id="JAFCIX010000560">
    <property type="protein sequence ID" value="KAH6587440.1"/>
    <property type="molecule type" value="Genomic_DNA"/>
</dbReference>
<name>A0ABQ8EVR9_9FUNG</name>
<evidence type="ECO:0000256" key="2">
    <source>
        <dbReference type="ARBA" id="ARBA00022490"/>
    </source>
</evidence>
<dbReference type="InterPro" id="IPR003029">
    <property type="entry name" value="S1_domain"/>
</dbReference>
<evidence type="ECO:0000256" key="3">
    <source>
        <dbReference type="ARBA" id="ARBA00022835"/>
    </source>
</evidence>
<keyword evidence="6" id="KW-1185">Reference proteome</keyword>
<keyword evidence="2" id="KW-0963">Cytoplasm</keyword>
<dbReference type="SUPFAM" id="SSF50249">
    <property type="entry name" value="Nucleic acid-binding proteins"/>
    <property type="match status" value="1"/>
</dbReference>
<accession>A0ABQ8EVR9</accession>
<organism evidence="5 6">
    <name type="scientific">Batrachochytrium salamandrivorans</name>
    <dbReference type="NCBI Taxonomy" id="1357716"/>
    <lineage>
        <taxon>Eukaryota</taxon>
        <taxon>Fungi</taxon>
        <taxon>Fungi incertae sedis</taxon>
        <taxon>Chytridiomycota</taxon>
        <taxon>Chytridiomycota incertae sedis</taxon>
        <taxon>Chytridiomycetes</taxon>
        <taxon>Rhizophydiales</taxon>
        <taxon>Rhizophydiales incertae sedis</taxon>
        <taxon>Batrachochytrium</taxon>
    </lineage>
</organism>
<dbReference type="InterPro" id="IPR019495">
    <property type="entry name" value="EXOSC1_C"/>
</dbReference>
<dbReference type="Gene3D" id="2.40.50.100">
    <property type="match status" value="1"/>
</dbReference>
<sequence length="195" mass="20914">MNSTEASTVFPGQCLGLSSEFTASTGTYSRGEFIHASVLGKKQAGAADGLSSMPTLTVVRNKQAAAGVPEIGNIIIGKVTRINPRFASVSIMVVADTPCTETFQGVIRVQDVRATEKDKVLIYRSFRPGDIIRARIASLGDARSYHLSTAQNELGVVFAQSLAGATMVPISWEEMICPKTRVIEYRKCAKPTASE</sequence>
<comment type="caution">
    <text evidence="5">The sequence shown here is derived from an EMBL/GenBank/DDBJ whole genome shotgun (WGS) entry which is preliminary data.</text>
</comment>
<dbReference type="SMART" id="SM00316">
    <property type="entry name" value="S1"/>
    <property type="match status" value="1"/>
</dbReference>
<dbReference type="InterPro" id="IPR012340">
    <property type="entry name" value="NA-bd_OB-fold"/>
</dbReference>
<dbReference type="Pfam" id="PF14382">
    <property type="entry name" value="ECR1_N"/>
    <property type="match status" value="1"/>
</dbReference>
<dbReference type="Proteomes" id="UP001648503">
    <property type="component" value="Unassembled WGS sequence"/>
</dbReference>
<dbReference type="SUPFAM" id="SSF110324">
    <property type="entry name" value="Ribosomal L27 protein-like"/>
    <property type="match status" value="1"/>
</dbReference>
<dbReference type="InterPro" id="IPR039771">
    <property type="entry name" value="Csl4"/>
</dbReference>
<dbReference type="Pfam" id="PF10447">
    <property type="entry name" value="EXOSC1"/>
    <property type="match status" value="1"/>
</dbReference>
<dbReference type="PANTHER" id="PTHR12686">
    <property type="entry name" value="3'-5' EXORIBONUCLEASE CSL4-RELATED"/>
    <property type="match status" value="1"/>
</dbReference>
<dbReference type="CDD" id="cd05791">
    <property type="entry name" value="S1_CSL4"/>
    <property type="match status" value="1"/>
</dbReference>
<evidence type="ECO:0000259" key="4">
    <source>
        <dbReference type="PROSITE" id="PS50126"/>
    </source>
</evidence>
<feature type="domain" description="S1 motif" evidence="4">
    <location>
        <begin position="72"/>
        <end position="150"/>
    </location>
</feature>
<dbReference type="PROSITE" id="PS50126">
    <property type="entry name" value="S1"/>
    <property type="match status" value="1"/>
</dbReference>
<protein>
    <recommendedName>
        <fullName evidence="4">S1 motif domain-containing protein</fullName>
    </recommendedName>
</protein>
<keyword evidence="3" id="KW-0271">Exosome</keyword>
<dbReference type="PANTHER" id="PTHR12686:SF8">
    <property type="entry name" value="EXOSOME COMPLEX COMPONENT CSL4"/>
    <property type="match status" value="1"/>
</dbReference>
<reference evidence="5 6" key="1">
    <citation type="submission" date="2021-02" db="EMBL/GenBank/DDBJ databases">
        <title>Variation within the Batrachochytrium salamandrivorans European outbreak.</title>
        <authorList>
            <person name="Kelly M."/>
            <person name="Pasmans F."/>
            <person name="Shea T.P."/>
            <person name="Munoz J.F."/>
            <person name="Carranza S."/>
            <person name="Cuomo C.A."/>
            <person name="Martel A."/>
        </authorList>
    </citation>
    <scope>NUCLEOTIDE SEQUENCE [LARGE SCALE GENOMIC DNA]</scope>
    <source>
        <strain evidence="5 6">AMFP18/2</strain>
    </source>
</reference>
<dbReference type="Gene3D" id="2.40.50.140">
    <property type="entry name" value="Nucleic acid-binding proteins"/>
    <property type="match status" value="1"/>
</dbReference>
<evidence type="ECO:0000256" key="1">
    <source>
        <dbReference type="ARBA" id="ARBA00004604"/>
    </source>
</evidence>
<dbReference type="InterPro" id="IPR025721">
    <property type="entry name" value="Exosome_cplx_N_dom"/>
</dbReference>
<comment type="subcellular location">
    <subcellularLocation>
        <location evidence="1">Nucleus</location>
        <location evidence="1">Nucleolus</location>
    </subcellularLocation>
</comment>
<gene>
    <name evidence="5" type="ORF">BASA50_011382</name>
</gene>
<evidence type="ECO:0000313" key="5">
    <source>
        <dbReference type="EMBL" id="KAH6587440.1"/>
    </source>
</evidence>